<dbReference type="PANTHER" id="PTHR31157">
    <property type="entry name" value="SCP DOMAIN-CONTAINING PROTEIN"/>
    <property type="match status" value="1"/>
</dbReference>
<evidence type="ECO:0000313" key="4">
    <source>
        <dbReference type="Proteomes" id="UP000228568"/>
    </source>
</evidence>
<gene>
    <name evidence="3" type="ORF">COX81_00380</name>
</gene>
<dbReference type="Gene3D" id="3.40.33.10">
    <property type="entry name" value="CAP"/>
    <property type="match status" value="1"/>
</dbReference>
<keyword evidence="1" id="KW-1133">Transmembrane helix</keyword>
<evidence type="ECO:0000256" key="1">
    <source>
        <dbReference type="SAM" id="Phobius"/>
    </source>
</evidence>
<keyword evidence="1" id="KW-0812">Transmembrane</keyword>
<feature type="domain" description="SCP" evidence="2">
    <location>
        <begin position="68"/>
        <end position="179"/>
    </location>
</feature>
<protein>
    <recommendedName>
        <fullName evidence="2">SCP domain-containing protein</fullName>
    </recommendedName>
</protein>
<accession>A0A2M7V9V1</accession>
<keyword evidence="1" id="KW-0472">Membrane</keyword>
<dbReference type="AlphaFoldDB" id="A0A2M7V9V1"/>
<dbReference type="PANTHER" id="PTHR31157:SF1">
    <property type="entry name" value="SCP DOMAIN-CONTAINING PROTEIN"/>
    <property type="match status" value="1"/>
</dbReference>
<dbReference type="CDD" id="cd05379">
    <property type="entry name" value="CAP_bacterial"/>
    <property type="match status" value="1"/>
</dbReference>
<dbReference type="Pfam" id="PF00188">
    <property type="entry name" value="CAP"/>
    <property type="match status" value="1"/>
</dbReference>
<sequence>MRKHLHNFFIPHEGNNYHPHILHTRRAFFYSLVFLFTKIIVVGFALLVPAQVFVIPDILQEQQSQIIALINQIRQNNGVSILQQEDKLFRSAQYKADDMGLNNYFSHTSPNGDKLADFLDKVRYDYVTAGENLAVGFSSAEELLDAWVTSPTHYSNLIDTDFTEFGVGLTTDNYEGHPIVYVASHFGRPKPPVDLLEIAGEQAPELLSEEILAQAVPADMSVVVEPGVLGSEIEKIKLPDQPAVTGNIVEVAKVLNSKIDPDFSELNPFLATVQVRPQDVHLEQVYPPLEYDQVESYVSWEDVGGGVELQVVAYILGDVENVLVEVVGESISLSSVDTYGVYTGSTFVDKSSDELFRVVLMPQISVYGTDGSIVEENIRWKEIKIVSPTPIEKYTQSKKFLGSITSIFDISKSMYLFFAIFFGVALFLSIVVKFRKQQHHITIQTCGLILLLLSLWMV</sequence>
<feature type="transmembrane region" description="Helical" evidence="1">
    <location>
        <begin position="414"/>
        <end position="434"/>
    </location>
</feature>
<comment type="caution">
    <text evidence="3">The sequence shown here is derived from an EMBL/GenBank/DDBJ whole genome shotgun (WGS) entry which is preliminary data.</text>
</comment>
<dbReference type="Proteomes" id="UP000228568">
    <property type="component" value="Unassembled WGS sequence"/>
</dbReference>
<dbReference type="InterPro" id="IPR035940">
    <property type="entry name" value="CAP_sf"/>
</dbReference>
<proteinExistence type="predicted"/>
<dbReference type="InterPro" id="IPR014044">
    <property type="entry name" value="CAP_dom"/>
</dbReference>
<dbReference type="SUPFAM" id="SSF55797">
    <property type="entry name" value="PR-1-like"/>
    <property type="match status" value="1"/>
</dbReference>
<evidence type="ECO:0000313" key="3">
    <source>
        <dbReference type="EMBL" id="PIZ95664.1"/>
    </source>
</evidence>
<reference evidence="4" key="1">
    <citation type="submission" date="2017-09" db="EMBL/GenBank/DDBJ databases">
        <title>Depth-based differentiation of microbial function through sediment-hosted aquifers and enrichment of novel symbionts in the deep terrestrial subsurface.</title>
        <authorList>
            <person name="Probst A.J."/>
            <person name="Ladd B."/>
            <person name="Jarett J.K."/>
            <person name="Geller-Mcgrath D.E."/>
            <person name="Sieber C.M.K."/>
            <person name="Emerson J.B."/>
            <person name="Anantharaman K."/>
            <person name="Thomas B.C."/>
            <person name="Malmstrom R."/>
            <person name="Stieglmeier M."/>
            <person name="Klingl A."/>
            <person name="Woyke T."/>
            <person name="Ryan C.M."/>
            <person name="Banfield J.F."/>
        </authorList>
    </citation>
    <scope>NUCLEOTIDE SEQUENCE [LARGE SCALE GENOMIC DNA]</scope>
</reference>
<name>A0A2M7V9V1_9BACT</name>
<feature type="transmembrane region" description="Helical" evidence="1">
    <location>
        <begin position="27"/>
        <end position="48"/>
    </location>
</feature>
<evidence type="ECO:0000259" key="2">
    <source>
        <dbReference type="Pfam" id="PF00188"/>
    </source>
</evidence>
<dbReference type="EMBL" id="PFPK01000006">
    <property type="protein sequence ID" value="PIZ95664.1"/>
    <property type="molecule type" value="Genomic_DNA"/>
</dbReference>
<organism evidence="3 4">
    <name type="scientific">Candidatus Magasanikbacteria bacterium CG_4_10_14_0_2_um_filter_37_12</name>
    <dbReference type="NCBI Taxonomy" id="1974637"/>
    <lineage>
        <taxon>Bacteria</taxon>
        <taxon>Candidatus Magasanikiibacteriota</taxon>
    </lineage>
</organism>